<feature type="transmembrane region" description="Helical" evidence="2">
    <location>
        <begin position="44"/>
        <end position="65"/>
    </location>
</feature>
<dbReference type="RefSeq" id="WP_124975604.1">
    <property type="nucleotide sequence ID" value="NZ_BDQK01000013.1"/>
</dbReference>
<feature type="compositionally biased region" description="Basic residues" evidence="1">
    <location>
        <begin position="75"/>
        <end position="84"/>
    </location>
</feature>
<keyword evidence="2" id="KW-0472">Membrane</keyword>
<dbReference type="EMBL" id="BDQK01000013">
    <property type="protein sequence ID" value="GBF80852.1"/>
    <property type="molecule type" value="Genomic_DNA"/>
</dbReference>
<comment type="caution">
    <text evidence="3">The sequence shown here is derived from an EMBL/GenBank/DDBJ whole genome shotgun (WGS) entry which is preliminary data.</text>
</comment>
<protein>
    <recommendedName>
        <fullName evidence="5">Lipopolysaccharide assembly protein A domain-containing protein</fullName>
    </recommendedName>
</protein>
<feature type="compositionally biased region" description="Basic and acidic residues" evidence="1">
    <location>
        <begin position="145"/>
        <end position="157"/>
    </location>
</feature>
<sequence length="234" mass="26500">MKLLLLLLILASAVILLVQNQQVIVLYVLGTSSKTALFSLKLPLGFWVLLGSLAGMFTSLIIQSLTRSPQSAKTKSPKSPRRKPPQPSAKKPSPPPPPKKSDWEVPNLRDWEKPEPEEDDWNIEEPPTEPTISYRSAKPPVEPFAPEREAVKFEVEQSPKSSSREGSVYSYTYRELRDRKETPETSPESRGIEARKGQTPEQVYDANYRVITPPYRNPQDSVTDEEEGDQEEWV</sequence>
<gene>
    <name evidence="3" type="ORF">AsFPU1_2259</name>
</gene>
<dbReference type="AlphaFoldDB" id="A0A401IHT3"/>
<feature type="compositionally biased region" description="Basic and acidic residues" evidence="1">
    <location>
        <begin position="99"/>
        <end position="114"/>
    </location>
</feature>
<accession>A0A401IHT3</accession>
<feature type="region of interest" description="Disordered" evidence="1">
    <location>
        <begin position="68"/>
        <end position="234"/>
    </location>
</feature>
<feature type="compositionally biased region" description="Acidic residues" evidence="1">
    <location>
        <begin position="222"/>
        <end position="234"/>
    </location>
</feature>
<name>A0A401IHT3_APHSA</name>
<keyword evidence="4" id="KW-1185">Reference proteome</keyword>
<evidence type="ECO:0008006" key="5">
    <source>
        <dbReference type="Google" id="ProtNLM"/>
    </source>
</evidence>
<feature type="compositionally biased region" description="Acidic residues" evidence="1">
    <location>
        <begin position="115"/>
        <end position="127"/>
    </location>
</feature>
<proteinExistence type="predicted"/>
<evidence type="ECO:0000313" key="4">
    <source>
        <dbReference type="Proteomes" id="UP000287247"/>
    </source>
</evidence>
<evidence type="ECO:0000256" key="1">
    <source>
        <dbReference type="SAM" id="MobiDB-lite"/>
    </source>
</evidence>
<evidence type="ECO:0000256" key="2">
    <source>
        <dbReference type="SAM" id="Phobius"/>
    </source>
</evidence>
<evidence type="ECO:0000313" key="3">
    <source>
        <dbReference type="EMBL" id="GBF80852.1"/>
    </source>
</evidence>
<keyword evidence="2" id="KW-0812">Transmembrane</keyword>
<reference evidence="4" key="1">
    <citation type="submission" date="2017-05" db="EMBL/GenBank/DDBJ databases">
        <title>Physiological properties and genetic analysis related to exopolysaccharide production of fresh-water unicellular cyanobacterium Aphanothece sacrum, Suizenji Nori, that has been cultured as a food source in Japan.</title>
        <authorList>
            <person name="Kanesaki Y."/>
            <person name="Yoshikawa S."/>
            <person name="Ohki K."/>
        </authorList>
    </citation>
    <scope>NUCLEOTIDE SEQUENCE [LARGE SCALE GENOMIC DNA]</scope>
    <source>
        <strain evidence="4">FPU1</strain>
    </source>
</reference>
<dbReference type="Proteomes" id="UP000287247">
    <property type="component" value="Unassembled WGS sequence"/>
</dbReference>
<keyword evidence="2" id="KW-1133">Transmembrane helix</keyword>
<feature type="compositionally biased region" description="Basic and acidic residues" evidence="1">
    <location>
        <begin position="174"/>
        <end position="183"/>
    </location>
</feature>
<organism evidence="3 4">
    <name type="scientific">Aphanothece sacrum FPU1</name>
    <dbReference type="NCBI Taxonomy" id="1920663"/>
    <lineage>
        <taxon>Bacteria</taxon>
        <taxon>Bacillati</taxon>
        <taxon>Cyanobacteriota</taxon>
        <taxon>Cyanophyceae</taxon>
        <taxon>Oscillatoriophycideae</taxon>
        <taxon>Chroococcales</taxon>
        <taxon>Aphanothecaceae</taxon>
        <taxon>Aphanothece</taxon>
    </lineage>
</organism>
<dbReference type="OrthoDB" id="428681at2"/>